<dbReference type="InterPro" id="IPR058285">
    <property type="entry name" value="DUF7979"/>
</dbReference>
<reference evidence="3" key="1">
    <citation type="submission" date="2021-06" db="EMBL/GenBank/DDBJ databases">
        <title>New haloarchaea isolates fom saline soil.</title>
        <authorList>
            <person name="Duran-Viseras A."/>
            <person name="Sanchez-Porro C.S."/>
            <person name="Ventosa A."/>
        </authorList>
    </citation>
    <scope>NUCLEOTIDE SEQUENCE</scope>
    <source>
        <strain evidence="3">JCM 18369</strain>
    </source>
</reference>
<dbReference type="RefSeq" id="WP_162412061.1">
    <property type="nucleotide sequence ID" value="NZ_JAHQXE010000001.1"/>
</dbReference>
<keyword evidence="1" id="KW-0472">Membrane</keyword>
<feature type="transmembrane region" description="Helical" evidence="1">
    <location>
        <begin position="152"/>
        <end position="174"/>
    </location>
</feature>
<accession>A0AA41FXJ8</accession>
<dbReference type="PROSITE" id="PS51257">
    <property type="entry name" value="PROKAR_LIPOPROTEIN"/>
    <property type="match status" value="1"/>
</dbReference>
<protein>
    <recommendedName>
        <fullName evidence="2">DUF7979 domain-containing protein</fullName>
    </recommendedName>
</protein>
<gene>
    <name evidence="3" type="ORF">KTS37_02510</name>
</gene>
<dbReference type="EMBL" id="JAHQXE010000001">
    <property type="protein sequence ID" value="MBV0900650.1"/>
    <property type="molecule type" value="Genomic_DNA"/>
</dbReference>
<dbReference type="AlphaFoldDB" id="A0AA41FXJ8"/>
<proteinExistence type="predicted"/>
<keyword evidence="4" id="KW-1185">Reference proteome</keyword>
<feature type="transmembrane region" description="Helical" evidence="1">
    <location>
        <begin position="120"/>
        <end position="140"/>
    </location>
</feature>
<evidence type="ECO:0000313" key="3">
    <source>
        <dbReference type="EMBL" id="MBV0900650.1"/>
    </source>
</evidence>
<feature type="transmembrane region" description="Helical" evidence="1">
    <location>
        <begin position="180"/>
        <end position="200"/>
    </location>
</feature>
<sequence>MVTVSRYHLPAVALVLLGACLAVPAGVQVADAAVVEYSHSIERVSEASVGDATVHEYESLAEKPRWAFDAALSAPSGEATVRSVTRRPDAAYAGDAAAVTYVSYDGNVYRLVSTVDSGPLLGWVFGPLFLLGAGLLAVGANGFRYDRPRLPAAVLSGAVTAGALLAGGAFGVVLRYQSPWVVLAMLALVVGVTAGTWRLLSPTLAVTGPR</sequence>
<dbReference type="Pfam" id="PF25934">
    <property type="entry name" value="DUF7979"/>
    <property type="match status" value="1"/>
</dbReference>
<dbReference type="Proteomes" id="UP001166304">
    <property type="component" value="Unassembled WGS sequence"/>
</dbReference>
<evidence type="ECO:0000256" key="1">
    <source>
        <dbReference type="SAM" id="Phobius"/>
    </source>
</evidence>
<comment type="caution">
    <text evidence="3">The sequence shown here is derived from an EMBL/GenBank/DDBJ whole genome shotgun (WGS) entry which is preliminary data.</text>
</comment>
<evidence type="ECO:0000259" key="2">
    <source>
        <dbReference type="Pfam" id="PF25934"/>
    </source>
</evidence>
<feature type="domain" description="DUF7979" evidence="2">
    <location>
        <begin position="36"/>
        <end position="111"/>
    </location>
</feature>
<name>A0AA41FXJ8_9EURY</name>
<organism evidence="3 4">
    <name type="scientific">Haloarcula salina</name>
    <dbReference type="NCBI Taxonomy" id="1429914"/>
    <lineage>
        <taxon>Archaea</taxon>
        <taxon>Methanobacteriati</taxon>
        <taxon>Methanobacteriota</taxon>
        <taxon>Stenosarchaea group</taxon>
        <taxon>Halobacteria</taxon>
        <taxon>Halobacteriales</taxon>
        <taxon>Haloarculaceae</taxon>
        <taxon>Haloarcula</taxon>
    </lineage>
</organism>
<evidence type="ECO:0000313" key="4">
    <source>
        <dbReference type="Proteomes" id="UP001166304"/>
    </source>
</evidence>
<keyword evidence="1" id="KW-0812">Transmembrane</keyword>
<keyword evidence="1" id="KW-1133">Transmembrane helix</keyword>